<protein>
    <submittedName>
        <fullName evidence="2">Uncharacterized protein</fullName>
    </submittedName>
</protein>
<sequence length="440" mass="48581">MELIKLSGPHDAQDEIHKLEHHLTGVRDMTERKRSGGSDTHVRSAHLLPILSDLDCDVLLLFDSCQAIPPNLISAGECVVSVLGATGFDPGIAGVAPGVGPHLFTRALIDELASLMNHFVKEEDPQPTSDIALHGNLLGRLELHLSTIEKDPSGRLKRENNGGVVFEAFRRRRPTYRFLSENKNPKPIYIAPLPISMRSITGTEEPQDKHPRKGKEVEGIKLPMSAEEGLPTSSLVKEKDVPRMLIRVLLNTSTFSIDQFATWLLQALPEARNVEIEGAYRSLSTLLIFNMSLSVWNLVPRDPAISLVRYITPVNKAGKINREIRRKLDTGGTSSLSATRGTHPEKTTSRSNDPRIAMSGLRLFGTSSHAVYPSSWPTASPNPVLTGGPHYRCEQCRVEIHWLRHEGGRKSAYTWFCHACGDGPYLVQSTPCCTNFNCPG</sequence>
<keyword evidence="3" id="KW-1185">Reference proteome</keyword>
<evidence type="ECO:0000313" key="3">
    <source>
        <dbReference type="Proteomes" id="UP001283341"/>
    </source>
</evidence>
<dbReference type="AlphaFoldDB" id="A0AAE0IL31"/>
<evidence type="ECO:0000313" key="2">
    <source>
        <dbReference type="EMBL" id="KAK3326757.1"/>
    </source>
</evidence>
<reference evidence="2" key="2">
    <citation type="submission" date="2023-06" db="EMBL/GenBank/DDBJ databases">
        <authorList>
            <consortium name="Lawrence Berkeley National Laboratory"/>
            <person name="Haridas S."/>
            <person name="Hensen N."/>
            <person name="Bonometti L."/>
            <person name="Westerberg I."/>
            <person name="Brannstrom I.O."/>
            <person name="Guillou S."/>
            <person name="Cros-Aarteil S."/>
            <person name="Calhoun S."/>
            <person name="Kuo A."/>
            <person name="Mondo S."/>
            <person name="Pangilinan J."/>
            <person name="Riley R."/>
            <person name="Labutti K."/>
            <person name="Andreopoulos B."/>
            <person name="Lipzen A."/>
            <person name="Chen C."/>
            <person name="Yanf M."/>
            <person name="Daum C."/>
            <person name="Ng V."/>
            <person name="Clum A."/>
            <person name="Steindorff A."/>
            <person name="Ohm R."/>
            <person name="Martin F."/>
            <person name="Silar P."/>
            <person name="Natvig D."/>
            <person name="Lalanne C."/>
            <person name="Gautier V."/>
            <person name="Ament-Velasquez S.L."/>
            <person name="Kruys A."/>
            <person name="Hutchinson M.I."/>
            <person name="Powell A.J."/>
            <person name="Barry K."/>
            <person name="Miller A.N."/>
            <person name="Grigoriev I.V."/>
            <person name="Debuchy R."/>
            <person name="Gladieux P."/>
            <person name="Thoren M.H."/>
            <person name="Johannesson H."/>
        </authorList>
    </citation>
    <scope>NUCLEOTIDE SEQUENCE</scope>
    <source>
        <strain evidence="2">CBS 118394</strain>
    </source>
</reference>
<evidence type="ECO:0000256" key="1">
    <source>
        <dbReference type="SAM" id="MobiDB-lite"/>
    </source>
</evidence>
<gene>
    <name evidence="2" type="ORF">B0H66DRAFT_600864</name>
</gene>
<proteinExistence type="predicted"/>
<comment type="caution">
    <text evidence="2">The sequence shown here is derived from an EMBL/GenBank/DDBJ whole genome shotgun (WGS) entry which is preliminary data.</text>
</comment>
<feature type="compositionally biased region" description="Polar residues" evidence="1">
    <location>
        <begin position="331"/>
        <end position="340"/>
    </location>
</feature>
<feature type="region of interest" description="Disordered" evidence="1">
    <location>
        <begin position="331"/>
        <end position="352"/>
    </location>
</feature>
<dbReference type="Proteomes" id="UP001283341">
    <property type="component" value="Unassembled WGS sequence"/>
</dbReference>
<accession>A0AAE0IL31</accession>
<name>A0AAE0IL31_9PEZI</name>
<dbReference type="EMBL" id="JAUEDM010000002">
    <property type="protein sequence ID" value="KAK3326757.1"/>
    <property type="molecule type" value="Genomic_DNA"/>
</dbReference>
<organism evidence="2 3">
    <name type="scientific">Apodospora peruviana</name>
    <dbReference type="NCBI Taxonomy" id="516989"/>
    <lineage>
        <taxon>Eukaryota</taxon>
        <taxon>Fungi</taxon>
        <taxon>Dikarya</taxon>
        <taxon>Ascomycota</taxon>
        <taxon>Pezizomycotina</taxon>
        <taxon>Sordariomycetes</taxon>
        <taxon>Sordariomycetidae</taxon>
        <taxon>Sordariales</taxon>
        <taxon>Lasiosphaeriaceae</taxon>
        <taxon>Apodospora</taxon>
    </lineage>
</organism>
<reference evidence="2" key="1">
    <citation type="journal article" date="2023" name="Mol. Phylogenet. Evol.">
        <title>Genome-scale phylogeny and comparative genomics of the fungal order Sordariales.</title>
        <authorList>
            <person name="Hensen N."/>
            <person name="Bonometti L."/>
            <person name="Westerberg I."/>
            <person name="Brannstrom I.O."/>
            <person name="Guillou S."/>
            <person name="Cros-Aarteil S."/>
            <person name="Calhoun S."/>
            <person name="Haridas S."/>
            <person name="Kuo A."/>
            <person name="Mondo S."/>
            <person name="Pangilinan J."/>
            <person name="Riley R."/>
            <person name="LaButti K."/>
            <person name="Andreopoulos B."/>
            <person name="Lipzen A."/>
            <person name="Chen C."/>
            <person name="Yan M."/>
            <person name="Daum C."/>
            <person name="Ng V."/>
            <person name="Clum A."/>
            <person name="Steindorff A."/>
            <person name="Ohm R.A."/>
            <person name="Martin F."/>
            <person name="Silar P."/>
            <person name="Natvig D.O."/>
            <person name="Lalanne C."/>
            <person name="Gautier V."/>
            <person name="Ament-Velasquez S.L."/>
            <person name="Kruys A."/>
            <person name="Hutchinson M.I."/>
            <person name="Powell A.J."/>
            <person name="Barry K."/>
            <person name="Miller A.N."/>
            <person name="Grigoriev I.V."/>
            <person name="Debuchy R."/>
            <person name="Gladieux P."/>
            <person name="Hiltunen Thoren M."/>
            <person name="Johannesson H."/>
        </authorList>
    </citation>
    <scope>NUCLEOTIDE SEQUENCE</scope>
    <source>
        <strain evidence="2">CBS 118394</strain>
    </source>
</reference>